<dbReference type="PANTHER" id="PTHR30055">
    <property type="entry name" value="HTH-TYPE TRANSCRIPTIONAL REGULATOR RUTR"/>
    <property type="match status" value="1"/>
</dbReference>
<feature type="domain" description="HTH tetR-type" evidence="5">
    <location>
        <begin position="13"/>
        <end position="73"/>
    </location>
</feature>
<dbReference type="AlphaFoldDB" id="A0A6B3RKP0"/>
<dbReference type="Gene3D" id="1.10.357.10">
    <property type="entry name" value="Tetracycline Repressor, domain 2"/>
    <property type="match status" value="1"/>
</dbReference>
<comment type="caution">
    <text evidence="6">The sequence shown here is derived from an EMBL/GenBank/DDBJ whole genome shotgun (WGS) entry which is preliminary data.</text>
</comment>
<evidence type="ECO:0000256" key="4">
    <source>
        <dbReference type="PROSITE-ProRule" id="PRU00335"/>
    </source>
</evidence>
<dbReference type="InterPro" id="IPR050109">
    <property type="entry name" value="HTH-type_TetR-like_transc_reg"/>
</dbReference>
<dbReference type="Proteomes" id="UP000481421">
    <property type="component" value="Unassembled WGS sequence"/>
</dbReference>
<proteinExistence type="predicted"/>
<evidence type="ECO:0000256" key="1">
    <source>
        <dbReference type="ARBA" id="ARBA00023015"/>
    </source>
</evidence>
<evidence type="ECO:0000313" key="6">
    <source>
        <dbReference type="EMBL" id="NEX45683.1"/>
    </source>
</evidence>
<keyword evidence="7" id="KW-1185">Reference proteome</keyword>
<evidence type="ECO:0000256" key="3">
    <source>
        <dbReference type="ARBA" id="ARBA00023163"/>
    </source>
</evidence>
<feature type="DNA-binding region" description="H-T-H motif" evidence="4">
    <location>
        <begin position="36"/>
        <end position="55"/>
    </location>
</feature>
<evidence type="ECO:0000256" key="2">
    <source>
        <dbReference type="ARBA" id="ARBA00023125"/>
    </source>
</evidence>
<dbReference type="GO" id="GO:0000976">
    <property type="term" value="F:transcription cis-regulatory region binding"/>
    <property type="evidence" value="ECO:0007669"/>
    <property type="project" value="TreeGrafter"/>
</dbReference>
<name>A0A6B3RKP0_9RHOB</name>
<gene>
    <name evidence="6" type="ORF">G3572_05665</name>
</gene>
<keyword evidence="1" id="KW-0805">Transcription regulation</keyword>
<evidence type="ECO:0000313" key="7">
    <source>
        <dbReference type="Proteomes" id="UP000481421"/>
    </source>
</evidence>
<dbReference type="PROSITE" id="PS50977">
    <property type="entry name" value="HTH_TETR_2"/>
    <property type="match status" value="1"/>
</dbReference>
<sequence>MAKPPSKTDLRREALRDRLIDHAEALIASKGLAALKARDLAGLAGCSVGAIYTVFADLNELVMAVNGRTFRRLGAAVSASLGAREMSAQDSLITMSHAYLHFAAANTKAWRALFDLEMSQDSAVPQWYLAELAALFGLISAPLQRIFPDWPAPQIDLMTRALFSSVHGIVLLGLEKRISGVPVDRIEQMIAVVLANVTRAP</sequence>
<keyword evidence="3" id="KW-0804">Transcription</keyword>
<dbReference type="Pfam" id="PF13305">
    <property type="entry name" value="TetR_C_33"/>
    <property type="match status" value="1"/>
</dbReference>
<dbReference type="SUPFAM" id="SSF48498">
    <property type="entry name" value="Tetracyclin repressor-like, C-terminal domain"/>
    <property type="match status" value="1"/>
</dbReference>
<reference evidence="6 7" key="1">
    <citation type="submission" date="2020-02" db="EMBL/GenBank/DDBJ databases">
        <title>Rhodobacter algicola sp. nov., isolated from microalga culture.</title>
        <authorList>
            <person name="Park C.-Y."/>
        </authorList>
    </citation>
    <scope>NUCLEOTIDE SEQUENCE [LARGE SCALE GENOMIC DNA]</scope>
    <source>
        <strain evidence="6 7">ETT8</strain>
    </source>
</reference>
<dbReference type="Pfam" id="PF00440">
    <property type="entry name" value="TetR_N"/>
    <property type="match status" value="1"/>
</dbReference>
<dbReference type="InterPro" id="IPR036271">
    <property type="entry name" value="Tet_transcr_reg_TetR-rel_C_sf"/>
</dbReference>
<evidence type="ECO:0000259" key="5">
    <source>
        <dbReference type="PROSITE" id="PS50977"/>
    </source>
</evidence>
<organism evidence="6 7">
    <name type="scientific">Pseudotabrizicola algicola</name>
    <dbReference type="NCBI Taxonomy" id="2709381"/>
    <lineage>
        <taxon>Bacteria</taxon>
        <taxon>Pseudomonadati</taxon>
        <taxon>Pseudomonadota</taxon>
        <taxon>Alphaproteobacteria</taxon>
        <taxon>Rhodobacterales</taxon>
        <taxon>Paracoccaceae</taxon>
        <taxon>Pseudotabrizicola</taxon>
    </lineage>
</organism>
<accession>A0A6B3RKP0</accession>
<dbReference type="SUPFAM" id="SSF46689">
    <property type="entry name" value="Homeodomain-like"/>
    <property type="match status" value="1"/>
</dbReference>
<dbReference type="InterPro" id="IPR025996">
    <property type="entry name" value="MT1864/Rv1816-like_C"/>
</dbReference>
<dbReference type="RefSeq" id="WP_164609650.1">
    <property type="nucleotide sequence ID" value="NZ_JAAIKE010000001.1"/>
</dbReference>
<dbReference type="InterPro" id="IPR001647">
    <property type="entry name" value="HTH_TetR"/>
</dbReference>
<dbReference type="PANTHER" id="PTHR30055:SF234">
    <property type="entry name" value="HTH-TYPE TRANSCRIPTIONAL REGULATOR BETI"/>
    <property type="match status" value="1"/>
</dbReference>
<keyword evidence="2 4" id="KW-0238">DNA-binding</keyword>
<dbReference type="EMBL" id="JAAIKE010000001">
    <property type="protein sequence ID" value="NEX45683.1"/>
    <property type="molecule type" value="Genomic_DNA"/>
</dbReference>
<dbReference type="InterPro" id="IPR009057">
    <property type="entry name" value="Homeodomain-like_sf"/>
</dbReference>
<protein>
    <submittedName>
        <fullName evidence="6">TetR/AcrR family transcriptional regulator</fullName>
    </submittedName>
</protein>
<dbReference type="GO" id="GO:0003700">
    <property type="term" value="F:DNA-binding transcription factor activity"/>
    <property type="evidence" value="ECO:0007669"/>
    <property type="project" value="TreeGrafter"/>
</dbReference>